<evidence type="ECO:0000313" key="2">
    <source>
        <dbReference type="EMBL" id="KER19027.1"/>
    </source>
</evidence>
<accession>A0A074Z0M8</accession>
<organism evidence="2 3">
    <name type="scientific">Opisthorchis viverrini</name>
    <name type="common">Southeast Asian liver fluke</name>
    <dbReference type="NCBI Taxonomy" id="6198"/>
    <lineage>
        <taxon>Eukaryota</taxon>
        <taxon>Metazoa</taxon>
        <taxon>Spiralia</taxon>
        <taxon>Lophotrochozoa</taxon>
        <taxon>Platyhelminthes</taxon>
        <taxon>Trematoda</taxon>
        <taxon>Digenea</taxon>
        <taxon>Opisthorchiida</taxon>
        <taxon>Opisthorchiata</taxon>
        <taxon>Opisthorchiidae</taxon>
        <taxon>Opisthorchis</taxon>
    </lineage>
</organism>
<reference evidence="2 3" key="1">
    <citation type="submission" date="2013-11" db="EMBL/GenBank/DDBJ databases">
        <title>Opisthorchis viverrini - life in the bile duct.</title>
        <authorList>
            <person name="Young N.D."/>
            <person name="Nagarajan N."/>
            <person name="Lin S.J."/>
            <person name="Korhonen P.K."/>
            <person name="Jex A.R."/>
            <person name="Hall R.S."/>
            <person name="Safavi-Hemami H."/>
            <person name="Kaewkong W."/>
            <person name="Bertrand D."/>
            <person name="Gao S."/>
            <person name="Seet Q."/>
            <person name="Wongkham S."/>
            <person name="Teh B.T."/>
            <person name="Wongkham C."/>
            <person name="Intapan P.M."/>
            <person name="Maleewong W."/>
            <person name="Yang X."/>
            <person name="Hu M."/>
            <person name="Wang Z."/>
            <person name="Hofmann A."/>
            <person name="Sternberg P.W."/>
            <person name="Tan P."/>
            <person name="Wang J."/>
            <person name="Gasser R.B."/>
        </authorList>
    </citation>
    <scope>NUCLEOTIDE SEQUENCE [LARGE SCALE GENOMIC DNA]</scope>
</reference>
<evidence type="ECO:0000313" key="3">
    <source>
        <dbReference type="Proteomes" id="UP000054324"/>
    </source>
</evidence>
<dbReference type="AlphaFoldDB" id="A0A074Z0M8"/>
<dbReference type="RefSeq" id="XP_009177224.1">
    <property type="nucleotide sequence ID" value="XM_009178960.1"/>
</dbReference>
<dbReference type="CTD" id="20326214"/>
<protein>
    <submittedName>
        <fullName evidence="2">Uncharacterized protein</fullName>
    </submittedName>
</protein>
<dbReference type="Proteomes" id="UP000054324">
    <property type="component" value="Unassembled WGS sequence"/>
</dbReference>
<dbReference type="GeneID" id="20326214"/>
<feature type="region of interest" description="Disordered" evidence="1">
    <location>
        <begin position="1"/>
        <end position="33"/>
    </location>
</feature>
<gene>
    <name evidence="2" type="ORF">T265_12046</name>
</gene>
<evidence type="ECO:0000256" key="1">
    <source>
        <dbReference type="SAM" id="MobiDB-lite"/>
    </source>
</evidence>
<sequence>MAGRTDPTFPAGKYNVQLGGNDKRESHFSRQLGVDTPRTDNDYRFLGLCIDHHLFIANINMIALPAFSKLQSVE</sequence>
<name>A0A074Z0M8_OPIVI</name>
<keyword evidence="3" id="KW-1185">Reference proteome</keyword>
<proteinExistence type="predicted"/>
<dbReference type="EMBL" id="KL597372">
    <property type="protein sequence ID" value="KER19027.1"/>
    <property type="molecule type" value="Genomic_DNA"/>
</dbReference>
<dbReference type="KEGG" id="ovi:T265_12046"/>